<sequence length="1346" mass="148018">MVHEVARLKKWYGIVLIVAVSSPYFELELREHLFCRLQSNELNNILMAALECARLEEGVLPTTLDKLTTRKEDDGNFTLTALPETGSVTAIVESVLGHSVELHRLQASGAEGQSGCSIYFVRDSTHPEKTIAVTKVYPTACHKDFFEELVAYRRLLSLSDPPSAARPLGVGRTRDENTAEPMGVIVYQLAAGKAINTIIRDIGRVSTLRLIAKQPCPDETREMMNDIVRGALHGISINHKSHHAQSSNIPTAKLLDCQFNELMADLISAVQGVALTLAKLHREKTEWSSASESVVDRLRNKLQGWVEEIQGPSRAQYERAIGSDQIQQLASLVEQAIDYSQEEGVASLLHGDASPGNFFWDPVHGITMIDYGGLTRSMDASGRPIGPAEMDAAGFHERLRKYAGDFGMSEADIGQVQVEFWKAYQTQGIPINEGLARLFKTRTQLSRLWSAVDKQDTSRDEHKAAQLSEKVKFEWERLLSISPERIQPWRVLVVANASGPGKGGLPLLNQELVKAMSEIPNASVTLFMVEPDNEVKNTLASSGHGRAKVVCIPSRGNDPSALLYHVAKVHQPGDYGLPIPDDQHPSPFNLIIGHSRYSSTAASLIRERWYPTAKLALITHTSALRKSDVAWKWYGQTRELGYVEAARLAMLDERILPKADLAVGVGPVLTTEAREREWMGQCNRPRSNMMGPRFHELVPGVRTGDACMQQRQPNDPFRVLLAGRADDPAKGLDDAVYAVRKIALSGNDISLDVLGVPAEDVGRWQKAVDEMTGMPDLVRLHPFSDDPNAVSRFYCNADLVIMPSMHEGFGMIFTEVAGLGVPILVTQESGAGQLALDRSRIPPELGQACVVMDESTYGIVPSPTSQRVAVWAHRIDQVRCYPEQTRRHACSLQRIMRGYSWRHAAKALLRSAMEGEGDTVQMAHGSVAPAHSSWPRPSLGMSVVSSMRRAARTRNRSGQPTLKQADDVMQSLPEIAPTISALEEYVSAAVGCAVNLRSLDPTHPGGFSGAIIFFAYAKDEFVNGETSLASNDPSKGRVVAVIKMFVHGLDNGITEELSSLEWLLLQTKGDIKTAAPLAVGRMTWDTKPAGVVTYQVAPGVSLYQLMMQIGRLPSGPARRDMLSVFNAGVQAVARTLARLHTHSVEGRPGTEYLEWYFNAATKRVQQALVYKDIIRSAGLEVDQLPEKLNQLVADCKSDIASRPRTTVVHGDAHPGNFFYDSATGHVTMIDTTTLHCSLDENGEPVGVPERDLGHFMHMLRRTGEQYGLTRQEMQESTADFVEAYLGNAAAPANVQIIRFLMSCSALSFLTYAAQSDQTKVEMQVKILQDLFCLGEGWTQLDGLQGL</sequence>
<dbReference type="Gene3D" id="3.90.1200.10">
    <property type="match status" value="2"/>
</dbReference>
<dbReference type="OrthoDB" id="4494951at2759"/>
<dbReference type="GO" id="GO:0016757">
    <property type="term" value="F:glycosyltransferase activity"/>
    <property type="evidence" value="ECO:0007669"/>
    <property type="project" value="UniProtKB-KW"/>
</dbReference>
<dbReference type="SUPFAM" id="SSF53756">
    <property type="entry name" value="UDP-Glycosyltransferase/glycogen phosphorylase"/>
    <property type="match status" value="1"/>
</dbReference>
<accession>A0A1V6T9P3</accession>
<keyword evidence="2" id="KW-0808">Transferase</keyword>
<dbReference type="EMBL" id="MLQL01000012">
    <property type="protein sequence ID" value="OQE22650.1"/>
    <property type="molecule type" value="Genomic_DNA"/>
</dbReference>
<evidence type="ECO:0000259" key="3">
    <source>
        <dbReference type="Pfam" id="PF01636"/>
    </source>
</evidence>
<dbReference type="PANTHER" id="PTHR12526">
    <property type="entry name" value="GLYCOSYLTRANSFERASE"/>
    <property type="match status" value="1"/>
</dbReference>
<protein>
    <recommendedName>
        <fullName evidence="3">Aminoglycoside phosphotransferase domain-containing protein</fullName>
    </recommendedName>
</protein>
<evidence type="ECO:0000313" key="4">
    <source>
        <dbReference type="EMBL" id="OQE22650.1"/>
    </source>
</evidence>
<proteinExistence type="predicted"/>
<dbReference type="InterPro" id="IPR011009">
    <property type="entry name" value="Kinase-like_dom_sf"/>
</dbReference>
<dbReference type="Pfam" id="PF01636">
    <property type="entry name" value="APH"/>
    <property type="match status" value="1"/>
</dbReference>
<evidence type="ECO:0000256" key="1">
    <source>
        <dbReference type="ARBA" id="ARBA00022676"/>
    </source>
</evidence>
<dbReference type="Proteomes" id="UP000191342">
    <property type="component" value="Unassembled WGS sequence"/>
</dbReference>
<evidence type="ECO:0000313" key="5">
    <source>
        <dbReference type="Proteomes" id="UP000191342"/>
    </source>
</evidence>
<feature type="domain" description="Aminoglycoside phosphotransferase" evidence="3">
    <location>
        <begin position="1127"/>
        <end position="1230"/>
    </location>
</feature>
<reference evidence="5" key="1">
    <citation type="journal article" date="2017" name="Nat. Microbiol.">
        <title>Global analysis of biosynthetic gene clusters reveals vast potential of secondary metabolite production in Penicillium species.</title>
        <authorList>
            <person name="Nielsen J.C."/>
            <person name="Grijseels S."/>
            <person name="Prigent S."/>
            <person name="Ji B."/>
            <person name="Dainat J."/>
            <person name="Nielsen K.F."/>
            <person name="Frisvad J.C."/>
            <person name="Workman M."/>
            <person name="Nielsen J."/>
        </authorList>
    </citation>
    <scope>NUCLEOTIDE SEQUENCE [LARGE SCALE GENOMIC DNA]</scope>
    <source>
        <strain evidence="5">IBT 14082</strain>
    </source>
</reference>
<dbReference type="Pfam" id="PF20706">
    <property type="entry name" value="GT4-conflict"/>
    <property type="match status" value="1"/>
</dbReference>
<gene>
    <name evidence="4" type="ORF">PENFLA_c012G06978</name>
</gene>
<dbReference type="Gene3D" id="3.40.50.2000">
    <property type="entry name" value="Glycogen Phosphorylase B"/>
    <property type="match status" value="1"/>
</dbReference>
<dbReference type="SUPFAM" id="SSF56112">
    <property type="entry name" value="Protein kinase-like (PK-like)"/>
    <property type="match status" value="2"/>
</dbReference>
<keyword evidence="5" id="KW-1185">Reference proteome</keyword>
<comment type="caution">
    <text evidence="4">The sequence shown here is derived from an EMBL/GenBank/DDBJ whole genome shotgun (WGS) entry which is preliminary data.</text>
</comment>
<organism evidence="4 5">
    <name type="scientific">Penicillium flavigenum</name>
    <dbReference type="NCBI Taxonomy" id="254877"/>
    <lineage>
        <taxon>Eukaryota</taxon>
        <taxon>Fungi</taxon>
        <taxon>Dikarya</taxon>
        <taxon>Ascomycota</taxon>
        <taxon>Pezizomycotina</taxon>
        <taxon>Eurotiomycetes</taxon>
        <taxon>Eurotiomycetidae</taxon>
        <taxon>Eurotiales</taxon>
        <taxon>Aspergillaceae</taxon>
        <taxon>Penicillium</taxon>
    </lineage>
</organism>
<dbReference type="CDD" id="cd03801">
    <property type="entry name" value="GT4_PimA-like"/>
    <property type="match status" value="1"/>
</dbReference>
<keyword evidence="1" id="KW-0328">Glycosyltransferase</keyword>
<evidence type="ECO:0000256" key="2">
    <source>
        <dbReference type="ARBA" id="ARBA00022679"/>
    </source>
</evidence>
<name>A0A1V6T9P3_9EURO</name>
<dbReference type="PANTHER" id="PTHR12526:SF510">
    <property type="entry name" value="D-INOSITOL 3-PHOSPHATE GLYCOSYLTRANSFERASE"/>
    <property type="match status" value="1"/>
</dbReference>
<dbReference type="InterPro" id="IPR002575">
    <property type="entry name" value="Aminoglycoside_PTrfase"/>
</dbReference>